<dbReference type="UniPathway" id="UPA00253">
    <property type="reaction ID" value="UER00329"/>
</dbReference>
<dbReference type="InterPro" id="IPR015421">
    <property type="entry name" value="PyrdxlP-dep_Trfase_major"/>
</dbReference>
<comment type="similarity">
    <text evidence="5">Belongs to the kynureninase family.</text>
</comment>
<comment type="caution">
    <text evidence="7">The sequence shown here is derived from an EMBL/GenBank/DDBJ whole genome shotgun (WGS) entry which is preliminary data.</text>
</comment>
<dbReference type="SUPFAM" id="SSF53383">
    <property type="entry name" value="PLP-dependent transferases"/>
    <property type="match status" value="1"/>
</dbReference>
<dbReference type="InterPro" id="IPR010111">
    <property type="entry name" value="Kynureninase"/>
</dbReference>
<feature type="domain" description="Aminotransferase class V" evidence="6">
    <location>
        <begin position="124"/>
        <end position="354"/>
    </location>
</feature>
<accession>A0A560W9U6</accession>
<dbReference type="GO" id="GO:0030170">
    <property type="term" value="F:pyridoxal phosphate binding"/>
    <property type="evidence" value="ECO:0007669"/>
    <property type="project" value="UniProtKB-UniRule"/>
</dbReference>
<evidence type="ECO:0000313" key="7">
    <source>
        <dbReference type="EMBL" id="TWD14320.1"/>
    </source>
</evidence>
<dbReference type="GO" id="GO:0097053">
    <property type="term" value="P:L-kynurenine catabolic process"/>
    <property type="evidence" value="ECO:0007669"/>
    <property type="project" value="UniProtKB-UniPathway"/>
</dbReference>
<dbReference type="GO" id="GO:0043420">
    <property type="term" value="P:anthranilate metabolic process"/>
    <property type="evidence" value="ECO:0007669"/>
    <property type="project" value="TreeGrafter"/>
</dbReference>
<dbReference type="UniPathway" id="UPA00334">
    <property type="reaction ID" value="UER00455"/>
</dbReference>
<keyword evidence="2 5" id="KW-0378">Hydrolase</keyword>
<dbReference type="AlphaFoldDB" id="A0A560W9U6"/>
<name>A0A560W9U6_9MICO</name>
<evidence type="ECO:0000259" key="6">
    <source>
        <dbReference type="Pfam" id="PF00266"/>
    </source>
</evidence>
<gene>
    <name evidence="7" type="ORF">FB557_1729</name>
</gene>
<dbReference type="NCBIfam" id="TIGR01814">
    <property type="entry name" value="kynureninase"/>
    <property type="match status" value="1"/>
</dbReference>
<comment type="pathway">
    <text evidence="5">Amino-acid degradation; L-kynurenine degradation; L-alanine and anthranilate from L-kynurenine: step 1/1.</text>
</comment>
<evidence type="ECO:0000256" key="5">
    <source>
        <dbReference type="PIRNR" id="PIRNR038800"/>
    </source>
</evidence>
<dbReference type="PIRSF" id="PIRSF038800">
    <property type="entry name" value="KYNU"/>
    <property type="match status" value="1"/>
</dbReference>
<keyword evidence="3 5" id="KW-0663">Pyridoxal phosphate</keyword>
<dbReference type="EC" id="3.7.1.3" evidence="4 5"/>
<comment type="pathway">
    <text evidence="5">Cofactor biosynthesis; NAD(+) biosynthesis; quinolinate from L-kynurenine: step 2/3.</text>
</comment>
<evidence type="ECO:0000256" key="1">
    <source>
        <dbReference type="ARBA" id="ARBA00022642"/>
    </source>
</evidence>
<evidence type="ECO:0000313" key="8">
    <source>
        <dbReference type="Proteomes" id="UP000315628"/>
    </source>
</evidence>
<comment type="function">
    <text evidence="5">Catalyzes the cleavage of L-kynurenine (L-Kyn) and L-3-hydroxykynurenine (L-3OHKyn) into anthranilic acid (AA) and 3-hydroxyanthranilic acid (3-OHAA), respectively.</text>
</comment>
<dbReference type="EMBL" id="VIUW01000003">
    <property type="protein sequence ID" value="TWD14320.1"/>
    <property type="molecule type" value="Genomic_DNA"/>
</dbReference>
<dbReference type="PANTHER" id="PTHR14084:SF0">
    <property type="entry name" value="KYNURENINASE"/>
    <property type="match status" value="1"/>
</dbReference>
<dbReference type="InterPro" id="IPR015424">
    <property type="entry name" value="PyrdxlP-dep_Trfase"/>
</dbReference>
<comment type="catalytic activity">
    <reaction evidence="5">
        <text>L-kynurenine + H2O = anthranilate + L-alanine + H(+)</text>
        <dbReference type="Rhea" id="RHEA:16813"/>
        <dbReference type="ChEBI" id="CHEBI:15377"/>
        <dbReference type="ChEBI" id="CHEBI:15378"/>
        <dbReference type="ChEBI" id="CHEBI:16567"/>
        <dbReference type="ChEBI" id="CHEBI:57959"/>
        <dbReference type="ChEBI" id="CHEBI:57972"/>
        <dbReference type="EC" id="3.7.1.3"/>
    </reaction>
</comment>
<protein>
    <recommendedName>
        <fullName evidence="4 5">Kynureninase</fullName>
        <ecNumber evidence="4 5">3.7.1.3</ecNumber>
    </recommendedName>
</protein>
<comment type="subunit">
    <text evidence="5">Homodimer.</text>
</comment>
<keyword evidence="1 5" id="KW-0662">Pyridine nucleotide biosynthesis</keyword>
<dbReference type="Gene3D" id="3.90.1150.10">
    <property type="entry name" value="Aspartate Aminotransferase, domain 1"/>
    <property type="match status" value="1"/>
</dbReference>
<dbReference type="OrthoDB" id="9812626at2"/>
<comment type="cofactor">
    <cofactor evidence="5">
        <name>pyridoxal 5'-phosphate</name>
        <dbReference type="ChEBI" id="CHEBI:597326"/>
    </cofactor>
</comment>
<dbReference type="Pfam" id="PF00266">
    <property type="entry name" value="Aminotran_5"/>
    <property type="match status" value="1"/>
</dbReference>
<dbReference type="PANTHER" id="PTHR14084">
    <property type="entry name" value="KYNURENINASE"/>
    <property type="match status" value="1"/>
</dbReference>
<proteinExistence type="inferred from homology"/>
<dbReference type="Gene3D" id="3.40.640.10">
    <property type="entry name" value="Type I PLP-dependent aspartate aminotransferase-like (Major domain)"/>
    <property type="match status" value="1"/>
</dbReference>
<dbReference type="RefSeq" id="WP_144857204.1">
    <property type="nucleotide sequence ID" value="NZ_BAAAYT010000005.1"/>
</dbReference>
<evidence type="ECO:0000256" key="2">
    <source>
        <dbReference type="ARBA" id="ARBA00022801"/>
    </source>
</evidence>
<dbReference type="GO" id="GO:0005737">
    <property type="term" value="C:cytoplasm"/>
    <property type="evidence" value="ECO:0007669"/>
    <property type="project" value="UniProtKB-UniRule"/>
</dbReference>
<organism evidence="7 8">
    <name type="scientific">Marihabitans asiaticum</name>
    <dbReference type="NCBI Taxonomy" id="415218"/>
    <lineage>
        <taxon>Bacteria</taxon>
        <taxon>Bacillati</taxon>
        <taxon>Actinomycetota</taxon>
        <taxon>Actinomycetes</taxon>
        <taxon>Micrococcales</taxon>
        <taxon>Intrasporangiaceae</taxon>
        <taxon>Marihabitans</taxon>
    </lineage>
</organism>
<dbReference type="InterPro" id="IPR000192">
    <property type="entry name" value="Aminotrans_V_dom"/>
</dbReference>
<dbReference type="Proteomes" id="UP000315628">
    <property type="component" value="Unassembled WGS sequence"/>
</dbReference>
<dbReference type="GO" id="GO:0019441">
    <property type="term" value="P:L-tryptophan catabolic process to kynurenine"/>
    <property type="evidence" value="ECO:0007669"/>
    <property type="project" value="TreeGrafter"/>
</dbReference>
<evidence type="ECO:0000256" key="3">
    <source>
        <dbReference type="ARBA" id="ARBA00022898"/>
    </source>
</evidence>
<reference evidence="7 8" key="1">
    <citation type="submission" date="2019-06" db="EMBL/GenBank/DDBJ databases">
        <title>Sequencing the genomes of 1000 actinobacteria strains.</title>
        <authorList>
            <person name="Klenk H.-P."/>
        </authorList>
    </citation>
    <scope>NUCLEOTIDE SEQUENCE [LARGE SCALE GENOMIC DNA]</scope>
    <source>
        <strain evidence="7 8">DSM 18935</strain>
    </source>
</reference>
<evidence type="ECO:0000256" key="4">
    <source>
        <dbReference type="NCBIfam" id="TIGR01814"/>
    </source>
</evidence>
<keyword evidence="8" id="KW-1185">Reference proteome</keyword>
<dbReference type="GO" id="GO:0009435">
    <property type="term" value="P:NAD+ biosynthetic process"/>
    <property type="evidence" value="ECO:0007669"/>
    <property type="project" value="UniProtKB-UniRule"/>
</dbReference>
<dbReference type="GO" id="GO:0030429">
    <property type="term" value="F:kynureninase activity"/>
    <property type="evidence" value="ECO:0007669"/>
    <property type="project" value="UniProtKB-UniRule"/>
</dbReference>
<dbReference type="InterPro" id="IPR015422">
    <property type="entry name" value="PyrdxlP-dep_Trfase_small"/>
</dbReference>
<sequence length="409" mass="43876">MSPAATPVDIAALDAADPLRGVRDRFVAADDPAVAAYLDGNSLGRPPRALLQRYEDFIAKGWGTRLIRGWDEGWFERPITLGDRIGRLTLGAAPGQTAVADSTTVCLYKLVRAAVDLRPDRAAIVLDRGNFPTDRYVVEGIAAETGRTVRWIDPDPRGGVTPEDVAAAVDEDTAVVELSHVAYRSGHVADLEAITALAHEAGALVVWDLCHSVGVLPLQLDTAGVDMATGCTYKYLNGGPGSPAFLYVRNGLIEEATQPIQGWMGVRDSFEMGPGYDPAPSIRRFISGTPPVLAMLAMEATLDIIEEVGIEAIRAKSTRLTQAAIGLVDERLADLGVELGTPRDPERRGGHVTIDHPAFEALMPALWEQGVIPDFRPPSGIRLGLAPLTTSFAELEHGIDTIADLLRQQ</sequence>
<comment type="catalytic activity">
    <reaction evidence="5">
        <text>3-hydroxy-L-kynurenine + H2O = 3-hydroxyanthranilate + L-alanine + H(+)</text>
        <dbReference type="Rhea" id="RHEA:25143"/>
        <dbReference type="ChEBI" id="CHEBI:15377"/>
        <dbReference type="ChEBI" id="CHEBI:15378"/>
        <dbReference type="ChEBI" id="CHEBI:36559"/>
        <dbReference type="ChEBI" id="CHEBI:57972"/>
        <dbReference type="ChEBI" id="CHEBI:58125"/>
        <dbReference type="EC" id="3.7.1.3"/>
    </reaction>
</comment>